<gene>
    <name evidence="1" type="ORF">DU002_06105</name>
</gene>
<keyword evidence="2" id="KW-1185">Reference proteome</keyword>
<dbReference type="AlphaFoldDB" id="A0A368NL59"/>
<accession>A0A368NL59</accession>
<reference evidence="1 2" key="1">
    <citation type="submission" date="2018-07" db="EMBL/GenBank/DDBJ databases">
        <title>Corallincola holothuriorum sp. nov., a new facultative anaerobe isolated from sea cucumber Apostichopus japonicus.</title>
        <authorList>
            <person name="Xia H."/>
        </authorList>
    </citation>
    <scope>NUCLEOTIDE SEQUENCE [LARGE SCALE GENOMIC DNA]</scope>
    <source>
        <strain evidence="1 2">C4</strain>
    </source>
</reference>
<dbReference type="Proteomes" id="UP000252558">
    <property type="component" value="Unassembled WGS sequence"/>
</dbReference>
<evidence type="ECO:0000313" key="1">
    <source>
        <dbReference type="EMBL" id="RCU50896.1"/>
    </source>
</evidence>
<dbReference type="RefSeq" id="WP_114337491.1">
    <property type="nucleotide sequence ID" value="NZ_QPID01000003.1"/>
</dbReference>
<name>A0A368NL59_9GAMM</name>
<protein>
    <submittedName>
        <fullName evidence="1">Uncharacterized protein</fullName>
    </submittedName>
</protein>
<evidence type="ECO:0000313" key="2">
    <source>
        <dbReference type="Proteomes" id="UP000252558"/>
    </source>
</evidence>
<proteinExistence type="predicted"/>
<organism evidence="1 2">
    <name type="scientific">Corallincola holothuriorum</name>
    <dbReference type="NCBI Taxonomy" id="2282215"/>
    <lineage>
        <taxon>Bacteria</taxon>
        <taxon>Pseudomonadati</taxon>
        <taxon>Pseudomonadota</taxon>
        <taxon>Gammaproteobacteria</taxon>
        <taxon>Alteromonadales</taxon>
        <taxon>Psychromonadaceae</taxon>
        <taxon>Corallincola</taxon>
    </lineage>
</organism>
<comment type="caution">
    <text evidence="1">The sequence shown here is derived from an EMBL/GenBank/DDBJ whole genome shotgun (WGS) entry which is preliminary data.</text>
</comment>
<sequence length="73" mass="8156">MTMYQLTPLLAARAADYSYSSRQADAKRFHQNVPGELLWEFDFEGGLVSGISCQYISGLCISGCPVDKQYLMI</sequence>
<dbReference type="EMBL" id="QPID01000003">
    <property type="protein sequence ID" value="RCU50896.1"/>
    <property type="molecule type" value="Genomic_DNA"/>
</dbReference>